<evidence type="ECO:0000313" key="1">
    <source>
        <dbReference type="EMBL" id="KAG9069590.1"/>
    </source>
</evidence>
<name>A0A9P7XYF6_9FUNG</name>
<organism evidence="1 2">
    <name type="scientific">Linnemannia hyalina</name>
    <dbReference type="NCBI Taxonomy" id="64524"/>
    <lineage>
        <taxon>Eukaryota</taxon>
        <taxon>Fungi</taxon>
        <taxon>Fungi incertae sedis</taxon>
        <taxon>Mucoromycota</taxon>
        <taxon>Mortierellomycotina</taxon>
        <taxon>Mortierellomycetes</taxon>
        <taxon>Mortierellales</taxon>
        <taxon>Mortierellaceae</taxon>
        <taxon>Linnemannia</taxon>
    </lineage>
</organism>
<gene>
    <name evidence="1" type="ORF">KI688_010494</name>
</gene>
<dbReference type="EMBL" id="JAHRHY010000005">
    <property type="protein sequence ID" value="KAG9069590.1"/>
    <property type="molecule type" value="Genomic_DNA"/>
</dbReference>
<comment type="caution">
    <text evidence="1">The sequence shown here is derived from an EMBL/GenBank/DDBJ whole genome shotgun (WGS) entry which is preliminary data.</text>
</comment>
<sequence>MGCRESSPVSVLIYLVWRILALEGWSALSFHLDNLHSITKLTSLEVRTFIPGKHCFIPLAIELCRSYGLLPLDESQDQEGADDFIFCSRTNSSNSTLADMGLAPPTAHDLVPDVRVCVPVRALDVGGLSFPART</sequence>
<dbReference type="AlphaFoldDB" id="A0A9P7XYF6"/>
<protein>
    <submittedName>
        <fullName evidence="1">Uncharacterized protein</fullName>
    </submittedName>
</protein>
<accession>A0A9P7XYF6</accession>
<dbReference type="Proteomes" id="UP000707451">
    <property type="component" value="Unassembled WGS sequence"/>
</dbReference>
<evidence type="ECO:0000313" key="2">
    <source>
        <dbReference type="Proteomes" id="UP000707451"/>
    </source>
</evidence>
<keyword evidence="2" id="KW-1185">Reference proteome</keyword>
<proteinExistence type="predicted"/>
<reference evidence="1" key="1">
    <citation type="submission" date="2021-06" db="EMBL/GenBank/DDBJ databases">
        <title>Genome Sequence of Mortierella hyaline Strain SCG-10, a Cold-Adapted, Nitrate-Reducing Fungus Isolated from Soil in Minnesota, USA.</title>
        <authorList>
            <person name="Aldossari N."/>
        </authorList>
    </citation>
    <scope>NUCLEOTIDE SEQUENCE</scope>
    <source>
        <strain evidence="1">SCG-10</strain>
    </source>
</reference>